<dbReference type="OrthoDB" id="2939102at2"/>
<dbReference type="EMBL" id="PJNH01000001">
    <property type="protein sequence ID" value="PKR78958.1"/>
    <property type="molecule type" value="Genomic_DNA"/>
</dbReference>
<feature type="region of interest" description="Disordered" evidence="1">
    <location>
        <begin position="37"/>
        <end position="61"/>
    </location>
</feature>
<proteinExistence type="predicted"/>
<reference evidence="3 4" key="1">
    <citation type="submission" date="2017-06" db="EMBL/GenBank/DDBJ databases">
        <title>the draft geome sequence of Illustriluteabacillus marina B3227.</title>
        <authorList>
            <person name="He R.-H."/>
            <person name="Du Z.-J."/>
        </authorList>
    </citation>
    <scope>NUCLEOTIDE SEQUENCE [LARGE SCALE GENOMIC DNA]</scope>
    <source>
        <strain evidence="3 4">B3227</strain>
    </source>
</reference>
<keyword evidence="4" id="KW-1185">Reference proteome</keyword>
<gene>
    <name evidence="3" type="ORF">CEY16_04175</name>
</gene>
<evidence type="ECO:0000256" key="1">
    <source>
        <dbReference type="SAM" id="MobiDB-lite"/>
    </source>
</evidence>
<keyword evidence="2" id="KW-1133">Transmembrane helix</keyword>
<comment type="caution">
    <text evidence="3">The sequence shown here is derived from an EMBL/GenBank/DDBJ whole genome shotgun (WGS) entry which is preliminary data.</text>
</comment>
<dbReference type="Gene3D" id="1.10.287.4300">
    <property type="entry name" value="Stage III sporulation protein AH-like"/>
    <property type="match status" value="1"/>
</dbReference>
<evidence type="ECO:0000256" key="2">
    <source>
        <dbReference type="SAM" id="Phobius"/>
    </source>
</evidence>
<dbReference type="Pfam" id="PF12685">
    <property type="entry name" value="SpoIIIAH"/>
    <property type="match status" value="1"/>
</dbReference>
<evidence type="ECO:0000313" key="4">
    <source>
        <dbReference type="Proteomes" id="UP000243524"/>
    </source>
</evidence>
<keyword evidence="2" id="KW-0812">Transmembrane</keyword>
<keyword evidence="2" id="KW-0472">Membrane</keyword>
<dbReference type="InterPro" id="IPR024232">
    <property type="entry name" value="SpoIIIAH"/>
</dbReference>
<evidence type="ECO:0000313" key="3">
    <source>
        <dbReference type="EMBL" id="PKR78958.1"/>
    </source>
</evidence>
<sequence length="184" mass="20934">MVMKKQTVWLVAMLSLLIVLSVYYMMPGDQAAITELEEEEKNGEEREEGSDSEEGVDDEMALSNLSSDELFTALRMEKEDHISEMKEQLSSIVASSNSTTEEKNIAIDQMHEIQAVAQKESILEKTIQQEKDFQDVLVRKEDDFVLITVIAEELSNVEANHMMQMARDEFGIIDVRVKLQNDQG</sequence>
<dbReference type="AlphaFoldDB" id="A0A2I0QXC0"/>
<feature type="transmembrane region" description="Helical" evidence="2">
    <location>
        <begin position="7"/>
        <end position="26"/>
    </location>
</feature>
<feature type="compositionally biased region" description="Acidic residues" evidence="1">
    <location>
        <begin position="37"/>
        <end position="60"/>
    </location>
</feature>
<dbReference type="Proteomes" id="UP000243524">
    <property type="component" value="Unassembled WGS sequence"/>
</dbReference>
<dbReference type="RefSeq" id="WP_101330702.1">
    <property type="nucleotide sequence ID" value="NZ_PJNH01000001.1"/>
</dbReference>
<name>A0A2I0QXC0_9BACI</name>
<organism evidence="3 4">
    <name type="scientific">Halalkalibacillus sediminis</name>
    <dbReference type="NCBI Taxonomy" id="2018042"/>
    <lineage>
        <taxon>Bacteria</taxon>
        <taxon>Bacillati</taxon>
        <taxon>Bacillota</taxon>
        <taxon>Bacilli</taxon>
        <taxon>Bacillales</taxon>
        <taxon>Bacillaceae</taxon>
        <taxon>Halalkalibacillus</taxon>
    </lineage>
</organism>
<dbReference type="InterPro" id="IPR038503">
    <property type="entry name" value="SpoIIIAH_sf"/>
</dbReference>
<accession>A0A2I0QXC0</accession>
<protein>
    <submittedName>
        <fullName evidence="3">Stage III sporulation protein AH</fullName>
    </submittedName>
</protein>